<proteinExistence type="predicted"/>
<comment type="caution">
    <text evidence="2">The sequence shown here is derived from an EMBL/GenBank/DDBJ whole genome shotgun (WGS) entry which is preliminary data.</text>
</comment>
<accession>A0AAE1N1T4</accession>
<sequence>MPPAQNDQKGHDYSPLPQSELDQARTRDDDDDDQDQPLSTSTTDSDSSDNETGNYKNSDVEAQNERDHDVKFSPLPEYSEPNDDHGRSSEDRDRPLSISVEYTGPTTNYYSDEMQNQVNTNGNAETAQDLLGLTVLLMLIFSPLYNRMESPSGDPIAPLFTLNSMYISNFTAVSGTLSATWDAKLTVVNANVSSIYFRYTDLILFYDNNPEDAVSGVSLNPFYVEKGEAVKLHLKLTTSGGAWDENGPRVESWLAEQIGRDRERDGAVKFGMQMRVEAVYYGETWVADVEMSPHCEGLKVQFLAKKGSGRLTQPDRNFSVPIGWKPSSLF</sequence>
<dbReference type="AlphaFoldDB" id="A0AAE1N1T4"/>
<feature type="compositionally biased region" description="Polar residues" evidence="1">
    <location>
        <begin position="104"/>
        <end position="113"/>
    </location>
</feature>
<dbReference type="Proteomes" id="UP001293593">
    <property type="component" value="Unassembled WGS sequence"/>
</dbReference>
<evidence type="ECO:0000313" key="3">
    <source>
        <dbReference type="Proteomes" id="UP001293593"/>
    </source>
</evidence>
<feature type="compositionally biased region" description="Polar residues" evidence="1">
    <location>
        <begin position="50"/>
        <end position="61"/>
    </location>
</feature>
<evidence type="ECO:0000313" key="2">
    <source>
        <dbReference type="EMBL" id="KAK4281715.1"/>
    </source>
</evidence>
<feature type="compositionally biased region" description="Low complexity" evidence="1">
    <location>
        <begin position="36"/>
        <end position="45"/>
    </location>
</feature>
<gene>
    <name evidence="2" type="ORF">QN277_013176</name>
</gene>
<organism evidence="2 3">
    <name type="scientific">Acacia crassicarpa</name>
    <name type="common">northern wattle</name>
    <dbReference type="NCBI Taxonomy" id="499986"/>
    <lineage>
        <taxon>Eukaryota</taxon>
        <taxon>Viridiplantae</taxon>
        <taxon>Streptophyta</taxon>
        <taxon>Embryophyta</taxon>
        <taxon>Tracheophyta</taxon>
        <taxon>Spermatophyta</taxon>
        <taxon>Magnoliopsida</taxon>
        <taxon>eudicotyledons</taxon>
        <taxon>Gunneridae</taxon>
        <taxon>Pentapetalae</taxon>
        <taxon>rosids</taxon>
        <taxon>fabids</taxon>
        <taxon>Fabales</taxon>
        <taxon>Fabaceae</taxon>
        <taxon>Caesalpinioideae</taxon>
        <taxon>mimosoid clade</taxon>
        <taxon>Acacieae</taxon>
        <taxon>Acacia</taxon>
    </lineage>
</organism>
<keyword evidence="3" id="KW-1185">Reference proteome</keyword>
<evidence type="ECO:0008006" key="4">
    <source>
        <dbReference type="Google" id="ProtNLM"/>
    </source>
</evidence>
<feature type="region of interest" description="Disordered" evidence="1">
    <location>
        <begin position="1"/>
        <end position="113"/>
    </location>
</feature>
<name>A0AAE1N1T4_9FABA</name>
<reference evidence="2" key="1">
    <citation type="submission" date="2023-10" db="EMBL/GenBank/DDBJ databases">
        <title>Chromosome-level genome of the transformable northern wattle, Acacia crassicarpa.</title>
        <authorList>
            <person name="Massaro I."/>
            <person name="Sinha N.R."/>
            <person name="Poethig S."/>
            <person name="Leichty A.R."/>
        </authorList>
    </citation>
    <scope>NUCLEOTIDE SEQUENCE</scope>
    <source>
        <strain evidence="2">Acra3RX</strain>
        <tissue evidence="2">Leaf</tissue>
    </source>
</reference>
<dbReference type="EMBL" id="JAWXYG010000002">
    <property type="protein sequence ID" value="KAK4281715.1"/>
    <property type="molecule type" value="Genomic_DNA"/>
</dbReference>
<protein>
    <recommendedName>
        <fullName evidence="4">Late embryogenesis abundant protein LEA-2 subgroup domain-containing protein</fullName>
    </recommendedName>
</protein>
<evidence type="ECO:0000256" key="1">
    <source>
        <dbReference type="SAM" id="MobiDB-lite"/>
    </source>
</evidence>
<feature type="compositionally biased region" description="Basic and acidic residues" evidence="1">
    <location>
        <begin position="82"/>
        <end position="95"/>
    </location>
</feature>